<dbReference type="Pfam" id="PF13905">
    <property type="entry name" value="Thioredoxin_8"/>
    <property type="match status" value="1"/>
</dbReference>
<dbReference type="PANTHER" id="PTHR46762:SF1">
    <property type="entry name" value="NUCLEOREDOXIN-LIKE PROTEIN 2"/>
    <property type="match status" value="1"/>
</dbReference>
<dbReference type="Proteomes" id="UP000835052">
    <property type="component" value="Unassembled WGS sequence"/>
</dbReference>
<dbReference type="InterPro" id="IPR013766">
    <property type="entry name" value="Thioredoxin_domain"/>
</dbReference>
<keyword evidence="3" id="KW-1185">Reference proteome</keyword>
<evidence type="ECO:0000259" key="1">
    <source>
        <dbReference type="PROSITE" id="PS51352"/>
    </source>
</evidence>
<dbReference type="GO" id="GO:0007600">
    <property type="term" value="P:sensory perception"/>
    <property type="evidence" value="ECO:0007669"/>
    <property type="project" value="InterPro"/>
</dbReference>
<dbReference type="InterPro" id="IPR029519">
    <property type="entry name" value="RdCVF2"/>
</dbReference>
<accession>A0A8S1HK25</accession>
<dbReference type="EMBL" id="CAJGYM010000046">
    <property type="protein sequence ID" value="CAD6194701.1"/>
    <property type="molecule type" value="Genomic_DNA"/>
</dbReference>
<organism evidence="2 3">
    <name type="scientific">Caenorhabditis auriculariae</name>
    <dbReference type="NCBI Taxonomy" id="2777116"/>
    <lineage>
        <taxon>Eukaryota</taxon>
        <taxon>Metazoa</taxon>
        <taxon>Ecdysozoa</taxon>
        <taxon>Nematoda</taxon>
        <taxon>Chromadorea</taxon>
        <taxon>Rhabditida</taxon>
        <taxon>Rhabditina</taxon>
        <taxon>Rhabditomorpha</taxon>
        <taxon>Rhabditoidea</taxon>
        <taxon>Rhabditidae</taxon>
        <taxon>Peloderinae</taxon>
        <taxon>Caenorhabditis</taxon>
    </lineage>
</organism>
<feature type="domain" description="Thioredoxin" evidence="1">
    <location>
        <begin position="1"/>
        <end position="145"/>
    </location>
</feature>
<evidence type="ECO:0000313" key="2">
    <source>
        <dbReference type="EMBL" id="CAD6194701.1"/>
    </source>
</evidence>
<comment type="caution">
    <text evidence="2">The sequence shown here is derived from an EMBL/GenBank/DDBJ whole genome shotgun (WGS) entry which is preliminary data.</text>
</comment>
<dbReference type="PANTHER" id="PTHR46762">
    <property type="entry name" value="NUCLEOREDOXIN-LIKE PROTEIN 2"/>
    <property type="match status" value="1"/>
</dbReference>
<name>A0A8S1HK25_9PELO</name>
<dbReference type="Gene3D" id="3.40.30.10">
    <property type="entry name" value="Glutaredoxin"/>
    <property type="match status" value="1"/>
</dbReference>
<dbReference type="InterPro" id="IPR012336">
    <property type="entry name" value="Thioredoxin-like_fold"/>
</dbReference>
<dbReference type="OrthoDB" id="189920at2759"/>
<evidence type="ECO:0000313" key="3">
    <source>
        <dbReference type="Proteomes" id="UP000835052"/>
    </source>
</evidence>
<gene>
    <name evidence="2" type="ORF">CAUJ_LOCUS10620</name>
</gene>
<dbReference type="InterPro" id="IPR036249">
    <property type="entry name" value="Thioredoxin-like_sf"/>
</dbReference>
<sequence length="155" mass="18368">MSQILAGVPLQLKDGREVDAGTHLNNKIVVLYFSASWCRPCRSFTPLLKEFYDTMQHLNKEIEVVLVSRDYMRFQLQDYYEKHGCSWAIMPLWHEKVKELFDVYNVKELPTCRVITDDGTCIVQNARQEVEEFSHKQRRPEELYAKWRQIATVHC</sequence>
<protein>
    <recommendedName>
        <fullName evidence="1">Thioredoxin domain-containing protein</fullName>
    </recommendedName>
</protein>
<dbReference type="SUPFAM" id="SSF52833">
    <property type="entry name" value="Thioredoxin-like"/>
    <property type="match status" value="1"/>
</dbReference>
<proteinExistence type="predicted"/>
<dbReference type="AlphaFoldDB" id="A0A8S1HK25"/>
<dbReference type="PROSITE" id="PS51352">
    <property type="entry name" value="THIOREDOXIN_2"/>
    <property type="match status" value="1"/>
</dbReference>
<dbReference type="GO" id="GO:0045494">
    <property type="term" value="P:photoreceptor cell maintenance"/>
    <property type="evidence" value="ECO:0007669"/>
    <property type="project" value="InterPro"/>
</dbReference>
<reference evidence="2" key="1">
    <citation type="submission" date="2020-10" db="EMBL/GenBank/DDBJ databases">
        <authorList>
            <person name="Kikuchi T."/>
        </authorList>
    </citation>
    <scope>NUCLEOTIDE SEQUENCE</scope>
    <source>
        <strain evidence="2">NKZ352</strain>
    </source>
</reference>